<gene>
    <name evidence="1" type="primary">SLI1</name>
    <name evidence="1" type="ORF">Cantr_04102</name>
</gene>
<comment type="caution">
    <text evidence="1">The sequence shown here is derived from an EMBL/GenBank/DDBJ whole genome shotgun (WGS) entry which is preliminary data.</text>
</comment>
<dbReference type="OrthoDB" id="2150604at2759"/>
<dbReference type="STRING" id="5486.A0A367XRP2"/>
<accession>A0A367XRP2</accession>
<keyword evidence="2" id="KW-1185">Reference proteome</keyword>
<name>A0A367XRP2_9ASCO</name>
<dbReference type="AlphaFoldDB" id="A0A367XRP2"/>
<keyword evidence="1" id="KW-0808">Transferase</keyword>
<organism evidence="1 2">
    <name type="scientific">Candida viswanathii</name>
    <dbReference type="NCBI Taxonomy" id="5486"/>
    <lineage>
        <taxon>Eukaryota</taxon>
        <taxon>Fungi</taxon>
        <taxon>Dikarya</taxon>
        <taxon>Ascomycota</taxon>
        <taxon>Saccharomycotina</taxon>
        <taxon>Pichiomycetes</taxon>
        <taxon>Debaryomycetaceae</taxon>
        <taxon>Candida/Lodderomyces clade</taxon>
        <taxon>Candida</taxon>
    </lineage>
</organism>
<proteinExistence type="predicted"/>
<evidence type="ECO:0000313" key="2">
    <source>
        <dbReference type="Proteomes" id="UP000253472"/>
    </source>
</evidence>
<dbReference type="PANTHER" id="PTHR28037">
    <property type="entry name" value="ALCOHOL O-ACETYLTRANSFERASE 1-RELATED"/>
    <property type="match status" value="1"/>
</dbReference>
<dbReference type="InterPro" id="IPR010828">
    <property type="entry name" value="Atf2/Sli1-like"/>
</dbReference>
<protein>
    <submittedName>
        <fullName evidence="1">N-acetyltransferase SLI1</fullName>
    </submittedName>
</protein>
<dbReference type="EMBL" id="QLNQ01000030">
    <property type="protein sequence ID" value="RCK55471.1"/>
    <property type="molecule type" value="Genomic_DNA"/>
</dbReference>
<dbReference type="Pfam" id="PF07247">
    <property type="entry name" value="AATase"/>
    <property type="match status" value="2"/>
</dbReference>
<dbReference type="Proteomes" id="UP000253472">
    <property type="component" value="Unassembled WGS sequence"/>
</dbReference>
<dbReference type="InterPro" id="IPR052058">
    <property type="entry name" value="Alcohol_O-acetyltransferase"/>
</dbReference>
<dbReference type="GO" id="GO:0008080">
    <property type="term" value="F:N-acetyltransferase activity"/>
    <property type="evidence" value="ECO:0007669"/>
    <property type="project" value="TreeGrafter"/>
</dbReference>
<dbReference type="PANTHER" id="PTHR28037:SF1">
    <property type="entry name" value="ALCOHOL O-ACETYLTRANSFERASE 1-RELATED"/>
    <property type="match status" value="1"/>
</dbReference>
<sequence length="421" mass="48901">MNTALRPASFFERYQICRTENRYYLNFNITAEYPVSVTKEKLSNALYNIINENQILGCNFFGNGELKDDYKNFGLKGIPVTYDSLVYETEYDIVPEFFKFLNSVHFEVNSDKPLWRLFVKGNRITICCNHGFFDGNVGAWFHKELLKQLKDMPNDVEFKESLNEKVTWLPSFNDTLYNPSIWFAVTTLVKHFTPTWIKRILAYFTYPNVYKYPKFQPTPIQLGQHTDYRILRLTKDQVSSILNFTRQTGTKFTPWFGSMVQSSFQKIHPNYSMSYSIPLNGRRYFNFKKFPVQNMVAASDFWIEPGTNPNKITKYIADCLNNDLESRDPFFFAGMLKSVNIANFLKAKIGSFGRATFEISNVGVMPMPCWFSQDNGFLSYLQYNVISSPEGLNIVVGGIDVDLERIVDTLQKDIDDFVENL</sequence>
<reference evidence="1 2" key="1">
    <citation type="submission" date="2018-06" db="EMBL/GenBank/DDBJ databases">
        <title>Whole genome sequencing of Candida tropicalis (genome annotated by CSBL at Korea University).</title>
        <authorList>
            <person name="Ahn J."/>
        </authorList>
    </citation>
    <scope>NUCLEOTIDE SEQUENCE [LARGE SCALE GENOMIC DNA]</scope>
    <source>
        <strain evidence="1 2">ATCC 20962</strain>
    </source>
</reference>
<evidence type="ECO:0000313" key="1">
    <source>
        <dbReference type="EMBL" id="RCK55471.1"/>
    </source>
</evidence>